<dbReference type="GO" id="GO:0005375">
    <property type="term" value="F:copper ion transmembrane transporter activity"/>
    <property type="evidence" value="ECO:0007669"/>
    <property type="project" value="UniProtKB-UniRule"/>
</dbReference>
<reference evidence="6" key="1">
    <citation type="submission" date="2016-12" db="EMBL/GenBank/DDBJ databases">
        <title>The genomes of Aspergillus section Nigri reveals drivers in fungal speciation.</title>
        <authorList>
            <consortium name="DOE Joint Genome Institute"/>
            <person name="Vesth T.C."/>
            <person name="Nybo J."/>
            <person name="Theobald S."/>
            <person name="Brandl J."/>
            <person name="Frisvad J.C."/>
            <person name="Nielsen K.F."/>
            <person name="Lyhne E.K."/>
            <person name="Kogle M.E."/>
            <person name="Kuo A."/>
            <person name="Riley R."/>
            <person name="Clum A."/>
            <person name="Nolan M."/>
            <person name="Lipzen A."/>
            <person name="Salamov A."/>
            <person name="Henrissat B."/>
            <person name="Wiebenga A."/>
            <person name="De vries R.P."/>
            <person name="Grigoriev I.V."/>
            <person name="Mortensen U.H."/>
            <person name="Andersen M.R."/>
            <person name="Baker S.E."/>
        </authorList>
    </citation>
    <scope>NUCLEOTIDE SEQUENCE</scope>
    <source>
        <strain evidence="6">IBT 28561</strain>
    </source>
</reference>
<evidence type="ECO:0000256" key="1">
    <source>
        <dbReference type="ARBA" id="ARBA00022692"/>
    </source>
</evidence>
<feature type="transmembrane region" description="Helical" evidence="4">
    <location>
        <begin position="145"/>
        <end position="165"/>
    </location>
</feature>
<organism evidence="6 7">
    <name type="scientific">Aspergillus campestris (strain IBT 28561)</name>
    <dbReference type="NCBI Taxonomy" id="1392248"/>
    <lineage>
        <taxon>Eukaryota</taxon>
        <taxon>Fungi</taxon>
        <taxon>Dikarya</taxon>
        <taxon>Ascomycota</taxon>
        <taxon>Pezizomycotina</taxon>
        <taxon>Eurotiomycetes</taxon>
        <taxon>Eurotiomycetidae</taxon>
        <taxon>Eurotiales</taxon>
        <taxon>Aspergillaceae</taxon>
        <taxon>Aspergillus</taxon>
        <taxon>Aspergillus subgen. Circumdati</taxon>
    </lineage>
</organism>
<keyword evidence="4" id="KW-0813">Transport</keyword>
<comment type="similarity">
    <text evidence="4">Belongs to the copper transporter (Ctr) (TC 1.A.56) family. SLC31A subfamily.</text>
</comment>
<keyword evidence="7" id="KW-1185">Reference proteome</keyword>
<comment type="subcellular location">
    <subcellularLocation>
        <location evidence="4">Membrane</location>
        <topology evidence="4">Multi-pass membrane protein</topology>
    </subcellularLocation>
</comment>
<dbReference type="Pfam" id="PF04145">
    <property type="entry name" value="Ctr"/>
    <property type="match status" value="1"/>
</dbReference>
<comment type="caution">
    <text evidence="6">The sequence shown here is derived from an EMBL/GenBank/DDBJ whole genome shotgun (WGS) entry which is preliminary data.</text>
</comment>
<evidence type="ECO:0000256" key="4">
    <source>
        <dbReference type="RuleBase" id="RU367022"/>
    </source>
</evidence>
<feature type="transmembrane region" description="Helical" evidence="4">
    <location>
        <begin position="55"/>
        <end position="74"/>
    </location>
</feature>
<keyword evidence="3 4" id="KW-0472">Membrane</keyword>
<dbReference type="PANTHER" id="PTHR12483:SF115">
    <property type="entry name" value="COPPER TRANSPORT PROTEIN"/>
    <property type="match status" value="1"/>
</dbReference>
<dbReference type="Proteomes" id="UP000234254">
    <property type="component" value="Unassembled WGS sequence"/>
</dbReference>
<evidence type="ECO:0000313" key="7">
    <source>
        <dbReference type="Proteomes" id="UP000234254"/>
    </source>
</evidence>
<sequence length="200" mass="22148">MDHSHHMNMGMNMDMGHNHGDMDMGGGQCNMNMLFTWSSKDLCIIFRQWRVTGPFSLFVSLVVIVLLTAGYEGVRKVTRRYEAMHGRRLSAFTAVTGNDRQDIESVDDATAPDSQNHHPPSSNHAGLPLLVGSDTRRALEHRGKVVLALLYAVQVFYSFFIMLLFMTYNGSVMLAVAVGAFVGYLVFGEDTTAAKTVACH</sequence>
<dbReference type="GeneID" id="36547271"/>
<keyword evidence="2 4" id="KW-1133">Transmembrane helix</keyword>
<evidence type="ECO:0000313" key="6">
    <source>
        <dbReference type="EMBL" id="PKY07992.1"/>
    </source>
</evidence>
<gene>
    <name evidence="6" type="ORF">P168DRAFT_314126</name>
</gene>
<feature type="compositionally biased region" description="Polar residues" evidence="5">
    <location>
        <begin position="112"/>
        <end position="124"/>
    </location>
</feature>
<feature type="region of interest" description="Disordered" evidence="5">
    <location>
        <begin position="107"/>
        <end position="127"/>
    </location>
</feature>
<dbReference type="GO" id="GO:0016020">
    <property type="term" value="C:membrane"/>
    <property type="evidence" value="ECO:0007669"/>
    <property type="project" value="UniProtKB-SubCell"/>
</dbReference>
<dbReference type="RefSeq" id="XP_024696586.1">
    <property type="nucleotide sequence ID" value="XM_024839747.1"/>
</dbReference>
<keyword evidence="4" id="KW-0186">Copper</keyword>
<keyword evidence="4" id="KW-0406">Ion transport</keyword>
<evidence type="ECO:0000256" key="5">
    <source>
        <dbReference type="SAM" id="MobiDB-lite"/>
    </source>
</evidence>
<feature type="transmembrane region" description="Helical" evidence="4">
    <location>
        <begin position="171"/>
        <end position="187"/>
    </location>
</feature>
<keyword evidence="1 4" id="KW-0812">Transmembrane</keyword>
<keyword evidence="4" id="KW-0187">Copper transport</keyword>
<evidence type="ECO:0000256" key="3">
    <source>
        <dbReference type="ARBA" id="ARBA00023136"/>
    </source>
</evidence>
<dbReference type="EMBL" id="MSFM01000001">
    <property type="protein sequence ID" value="PKY07992.1"/>
    <property type="molecule type" value="Genomic_DNA"/>
</dbReference>
<dbReference type="InterPro" id="IPR007274">
    <property type="entry name" value="Cop_transporter"/>
</dbReference>
<dbReference type="VEuPathDB" id="FungiDB:P168DRAFT_314126"/>
<proteinExistence type="inferred from homology"/>
<accession>A0A2I1DDN2</accession>
<evidence type="ECO:0000256" key="2">
    <source>
        <dbReference type="ARBA" id="ARBA00022989"/>
    </source>
</evidence>
<dbReference type="OrthoDB" id="161814at2759"/>
<name>A0A2I1DDN2_ASPC2</name>
<protein>
    <recommendedName>
        <fullName evidence="4">Copper transport protein</fullName>
    </recommendedName>
</protein>
<dbReference type="AlphaFoldDB" id="A0A2I1DDN2"/>
<dbReference type="PANTHER" id="PTHR12483">
    <property type="entry name" value="SOLUTE CARRIER FAMILY 31 COPPER TRANSPORTERS"/>
    <property type="match status" value="1"/>
</dbReference>